<sequence>MLLNPSHKVTFSGLPPDVLDAYVRYKKGTRALVAWFVRYSSTPNRRVKSLPIKELATLAQTVANSTKSLPDIIHFHFRETIAARKRLSKHFRGHVDDGDEDVDTINHEHFTSRSFSSPSYGMIIADSFKSLAQIYADLCVCCGKSNHQIKSNKVSRKSALSTNGLVNHYNNLVVEDVEDCDTEERLLPSECAECSISAPPPCDNILEISFAEDQLGAALEITAAVQRAQEISNSAEECWKLAGEGQISPVTAAFINNVAFAQVRRVGVELLEYDEKLTVKGLHRICCSFDRQNGQTPKHSLLNQLQETERVLDHYKDGHQISRVRSCPSCVQKPTDYLQAPEVEEGKSPSHFVTAIVDNIIHLVTERVAPTSIVRNGTPVYADVGYLITHSNDNNQTWSPVLGLHLLSQGYKTYMHAIPQPNLVSSCRINALRLAQQAHSQVLTILDDKDCFPCRCTQTLAYHLQNLCDDVQNFAKHKRWDLYFQSPWVAGNHILEILDLCHYYGMRLFSYRHYVGAVLHSYNVLKTLAGLEPIPILESISDQFRDVFFPGGNCPKSSFRACWGRYVGARVKFKKGHRSRNSRDSWCMAVPAHAARRAAGLGPKDDIHQLKAAGLVFKIKQQDYHVDDDDWQLVAKLLNPRQIQDTKSQTRRSSSVVELSTRQGQLLDLAQAIERSFTQTETEPEFESTSEPEGQSTLLPLARLNLLAIFQSCVRVVSTLSEETHTGVDEKGINCICFASAILTGADRIVDGRRLGRAEAWKKDERECIAQASKAIKDVFGKVNDDGGVGRWLWEF</sequence>
<dbReference type="EMBL" id="JAVRRD010000023">
    <property type="protein sequence ID" value="KAK5047966.1"/>
    <property type="molecule type" value="Genomic_DNA"/>
</dbReference>
<name>A0AAV9N581_9EURO</name>
<dbReference type="Proteomes" id="UP001358417">
    <property type="component" value="Unassembled WGS sequence"/>
</dbReference>
<comment type="caution">
    <text evidence="2">The sequence shown here is derived from an EMBL/GenBank/DDBJ whole genome shotgun (WGS) entry which is preliminary data.</text>
</comment>
<dbReference type="InterPro" id="IPR046539">
    <property type="entry name" value="DUF6604"/>
</dbReference>
<evidence type="ECO:0000259" key="1">
    <source>
        <dbReference type="Pfam" id="PF20253"/>
    </source>
</evidence>
<evidence type="ECO:0000313" key="2">
    <source>
        <dbReference type="EMBL" id="KAK5047966.1"/>
    </source>
</evidence>
<dbReference type="RefSeq" id="XP_064703472.1">
    <property type="nucleotide sequence ID" value="XM_064849717.1"/>
</dbReference>
<organism evidence="2 3">
    <name type="scientific">Exophiala bonariae</name>
    <dbReference type="NCBI Taxonomy" id="1690606"/>
    <lineage>
        <taxon>Eukaryota</taxon>
        <taxon>Fungi</taxon>
        <taxon>Dikarya</taxon>
        <taxon>Ascomycota</taxon>
        <taxon>Pezizomycotina</taxon>
        <taxon>Eurotiomycetes</taxon>
        <taxon>Chaetothyriomycetidae</taxon>
        <taxon>Chaetothyriales</taxon>
        <taxon>Herpotrichiellaceae</taxon>
        <taxon>Exophiala</taxon>
    </lineage>
</organism>
<gene>
    <name evidence="2" type="ORF">LTR84_006156</name>
</gene>
<proteinExistence type="predicted"/>
<dbReference type="Pfam" id="PF20253">
    <property type="entry name" value="DUF6604"/>
    <property type="match status" value="1"/>
</dbReference>
<accession>A0AAV9N581</accession>
<protein>
    <recommendedName>
        <fullName evidence="1">DUF6604 domain-containing protein</fullName>
    </recommendedName>
</protein>
<keyword evidence="3" id="KW-1185">Reference proteome</keyword>
<dbReference type="AlphaFoldDB" id="A0AAV9N581"/>
<dbReference type="GeneID" id="89974328"/>
<reference evidence="2 3" key="1">
    <citation type="submission" date="2023-08" db="EMBL/GenBank/DDBJ databases">
        <title>Black Yeasts Isolated from many extreme environments.</title>
        <authorList>
            <person name="Coleine C."/>
            <person name="Stajich J.E."/>
            <person name="Selbmann L."/>
        </authorList>
    </citation>
    <scope>NUCLEOTIDE SEQUENCE [LARGE SCALE GENOMIC DNA]</scope>
    <source>
        <strain evidence="2 3">CCFEE 5792</strain>
    </source>
</reference>
<evidence type="ECO:0000313" key="3">
    <source>
        <dbReference type="Proteomes" id="UP001358417"/>
    </source>
</evidence>
<feature type="domain" description="DUF6604" evidence="1">
    <location>
        <begin position="24"/>
        <end position="269"/>
    </location>
</feature>